<reference evidence="2 3" key="1">
    <citation type="journal article" date="2016" name="Nat. Commun.">
        <title>Extremotolerant tardigrade genome and improved radiotolerance of human cultured cells by tardigrade-unique protein.</title>
        <authorList>
            <person name="Hashimoto T."/>
            <person name="Horikawa D.D."/>
            <person name="Saito Y."/>
            <person name="Kuwahara H."/>
            <person name="Kozuka-Hata H."/>
            <person name="Shin-I T."/>
            <person name="Minakuchi Y."/>
            <person name="Ohishi K."/>
            <person name="Motoyama A."/>
            <person name="Aizu T."/>
            <person name="Enomoto A."/>
            <person name="Kondo K."/>
            <person name="Tanaka S."/>
            <person name="Hara Y."/>
            <person name="Koshikawa S."/>
            <person name="Sagara H."/>
            <person name="Miura T."/>
            <person name="Yokobori S."/>
            <person name="Miyagawa K."/>
            <person name="Suzuki Y."/>
            <person name="Kubo T."/>
            <person name="Oyama M."/>
            <person name="Kohara Y."/>
            <person name="Fujiyama A."/>
            <person name="Arakawa K."/>
            <person name="Katayama T."/>
            <person name="Toyoda A."/>
            <person name="Kunieda T."/>
        </authorList>
    </citation>
    <scope>NUCLEOTIDE SEQUENCE [LARGE SCALE GENOMIC DNA]</scope>
    <source>
        <strain evidence="2 3">YOKOZUNA-1</strain>
    </source>
</reference>
<name>A0A1D1W196_RAMVA</name>
<dbReference type="Proteomes" id="UP000186922">
    <property type="component" value="Unassembled WGS sequence"/>
</dbReference>
<comment type="caution">
    <text evidence="2">The sequence shown here is derived from an EMBL/GenBank/DDBJ whole genome shotgun (WGS) entry which is preliminary data.</text>
</comment>
<dbReference type="EMBL" id="BDGG01000015">
    <property type="protein sequence ID" value="GAV07337.1"/>
    <property type="molecule type" value="Genomic_DNA"/>
</dbReference>
<evidence type="ECO:0000256" key="1">
    <source>
        <dbReference type="SAM" id="Phobius"/>
    </source>
</evidence>
<feature type="transmembrane region" description="Helical" evidence="1">
    <location>
        <begin position="12"/>
        <end position="37"/>
    </location>
</feature>
<feature type="transmembrane region" description="Helical" evidence="1">
    <location>
        <begin position="140"/>
        <end position="157"/>
    </location>
</feature>
<evidence type="ECO:0000313" key="3">
    <source>
        <dbReference type="Proteomes" id="UP000186922"/>
    </source>
</evidence>
<organism evidence="2 3">
    <name type="scientific">Ramazzottius varieornatus</name>
    <name type="common">Water bear</name>
    <name type="synonym">Tardigrade</name>
    <dbReference type="NCBI Taxonomy" id="947166"/>
    <lineage>
        <taxon>Eukaryota</taxon>
        <taxon>Metazoa</taxon>
        <taxon>Ecdysozoa</taxon>
        <taxon>Tardigrada</taxon>
        <taxon>Eutardigrada</taxon>
        <taxon>Parachela</taxon>
        <taxon>Hypsibioidea</taxon>
        <taxon>Ramazzottiidae</taxon>
        <taxon>Ramazzottius</taxon>
    </lineage>
</organism>
<gene>
    <name evidence="2" type="primary">RvY_17179-1</name>
    <name evidence="2" type="synonym">RvY_17179.1</name>
    <name evidence="2" type="ORF">RvY_17179</name>
</gene>
<protein>
    <recommendedName>
        <fullName evidence="4">MARVEL domain-containing protein</fullName>
    </recommendedName>
</protein>
<keyword evidence="3" id="KW-1185">Reference proteome</keyword>
<proteinExistence type="predicted"/>
<feature type="transmembrane region" description="Helical" evidence="1">
    <location>
        <begin position="79"/>
        <end position="108"/>
    </location>
</feature>
<evidence type="ECO:0008006" key="4">
    <source>
        <dbReference type="Google" id="ProtNLM"/>
    </source>
</evidence>
<keyword evidence="1" id="KW-0472">Membrane</keyword>
<dbReference type="AlphaFoldDB" id="A0A1D1W196"/>
<sequence>MFSAEDATRRATLKAFGSIQMFLGVTEFCGAIAVVSMSDSDNPVDKTYAGFWSSLFYVFLGLLSVVGSRFVEGAPPRGVLLACVILNSIVAVLSIIVVILFIVALSVLDNTSFGQIPNNNNAGCYDIVLTYAKTILVDNIIRMALIIPICIAAAAIAKRIRNATVITTTHHITYSAPAQPYVVTSANPGYSAAAPGYPAGSGPYPGHPSA</sequence>
<evidence type="ECO:0000313" key="2">
    <source>
        <dbReference type="EMBL" id="GAV07337.1"/>
    </source>
</evidence>
<feature type="transmembrane region" description="Helical" evidence="1">
    <location>
        <begin position="49"/>
        <end position="67"/>
    </location>
</feature>
<keyword evidence="1" id="KW-1133">Transmembrane helix</keyword>
<accession>A0A1D1W196</accession>
<keyword evidence="1" id="KW-0812">Transmembrane</keyword>